<evidence type="ECO:0000256" key="4">
    <source>
        <dbReference type="ARBA" id="ARBA00022917"/>
    </source>
</evidence>
<dbReference type="SUPFAM" id="SSF75304">
    <property type="entry name" value="Amidase signature (AS) enzymes"/>
    <property type="match status" value="2"/>
</dbReference>
<dbReference type="GO" id="GO:0070681">
    <property type="term" value="P:glutaminyl-tRNAGln biosynthesis via transamidation"/>
    <property type="evidence" value="ECO:0007669"/>
    <property type="project" value="UniProtKB-UniRule"/>
</dbReference>
<accession>A0A2J7QML5</accession>
<dbReference type="PANTHER" id="PTHR11895">
    <property type="entry name" value="TRANSAMIDASE"/>
    <property type="match status" value="1"/>
</dbReference>
<dbReference type="OrthoDB" id="421993at2759"/>
<comment type="catalytic activity">
    <reaction evidence="5">
        <text>L-glutamyl-tRNA(Gln) + L-glutamine + ATP + H2O = L-glutaminyl-tRNA(Gln) + L-glutamate + ADP + phosphate + H(+)</text>
        <dbReference type="Rhea" id="RHEA:17521"/>
        <dbReference type="Rhea" id="RHEA-COMP:9681"/>
        <dbReference type="Rhea" id="RHEA-COMP:9684"/>
        <dbReference type="ChEBI" id="CHEBI:15377"/>
        <dbReference type="ChEBI" id="CHEBI:15378"/>
        <dbReference type="ChEBI" id="CHEBI:29985"/>
        <dbReference type="ChEBI" id="CHEBI:30616"/>
        <dbReference type="ChEBI" id="CHEBI:43474"/>
        <dbReference type="ChEBI" id="CHEBI:58359"/>
        <dbReference type="ChEBI" id="CHEBI:78520"/>
        <dbReference type="ChEBI" id="CHEBI:78521"/>
        <dbReference type="ChEBI" id="CHEBI:456216"/>
        <dbReference type="EC" id="6.3.5.7"/>
    </reaction>
</comment>
<proteinExistence type="inferred from homology"/>
<comment type="similarity">
    <text evidence="5">Belongs to the amidase family. GatA subfamily.</text>
</comment>
<keyword evidence="1 5" id="KW-0436">Ligase</keyword>
<dbReference type="AlphaFoldDB" id="A0A2J7QML5"/>
<evidence type="ECO:0000256" key="2">
    <source>
        <dbReference type="ARBA" id="ARBA00022741"/>
    </source>
</evidence>
<dbReference type="Gene3D" id="3.90.1300.10">
    <property type="entry name" value="Amidase signature (AS) domain"/>
    <property type="match status" value="1"/>
</dbReference>
<evidence type="ECO:0000313" key="7">
    <source>
        <dbReference type="EMBL" id="PNF29831.1"/>
    </source>
</evidence>
<evidence type="ECO:0000256" key="5">
    <source>
        <dbReference type="HAMAP-Rule" id="MF_03150"/>
    </source>
</evidence>
<dbReference type="EC" id="6.3.5.7" evidence="5"/>
<dbReference type="Proteomes" id="UP000235965">
    <property type="component" value="Unassembled WGS sequence"/>
</dbReference>
<dbReference type="GO" id="GO:0050567">
    <property type="term" value="F:glutaminyl-tRNA synthase (glutamine-hydrolyzing) activity"/>
    <property type="evidence" value="ECO:0007669"/>
    <property type="project" value="UniProtKB-UniRule"/>
</dbReference>
<feature type="active site" description="Charge relay system" evidence="5">
    <location>
        <position position="76"/>
    </location>
</feature>
<reference evidence="7 8" key="1">
    <citation type="submission" date="2017-12" db="EMBL/GenBank/DDBJ databases">
        <title>Hemimetabolous genomes reveal molecular basis of termite eusociality.</title>
        <authorList>
            <person name="Harrison M.C."/>
            <person name="Jongepier E."/>
            <person name="Robertson H.M."/>
            <person name="Arning N."/>
            <person name="Bitard-Feildel T."/>
            <person name="Chao H."/>
            <person name="Childers C.P."/>
            <person name="Dinh H."/>
            <person name="Doddapaneni H."/>
            <person name="Dugan S."/>
            <person name="Gowin J."/>
            <person name="Greiner C."/>
            <person name="Han Y."/>
            <person name="Hu H."/>
            <person name="Hughes D.S.T."/>
            <person name="Huylmans A.-K."/>
            <person name="Kemena C."/>
            <person name="Kremer L.P.M."/>
            <person name="Lee S.L."/>
            <person name="Lopez-Ezquerra A."/>
            <person name="Mallet L."/>
            <person name="Monroy-Kuhn J.M."/>
            <person name="Moser A."/>
            <person name="Murali S.C."/>
            <person name="Muzny D.M."/>
            <person name="Otani S."/>
            <person name="Piulachs M.-D."/>
            <person name="Poelchau M."/>
            <person name="Qu J."/>
            <person name="Schaub F."/>
            <person name="Wada-Katsumata A."/>
            <person name="Worley K.C."/>
            <person name="Xie Q."/>
            <person name="Ylla G."/>
            <person name="Poulsen M."/>
            <person name="Gibbs R.A."/>
            <person name="Schal C."/>
            <person name="Richards S."/>
            <person name="Belles X."/>
            <person name="Korb J."/>
            <person name="Bornberg-Bauer E."/>
        </authorList>
    </citation>
    <scope>NUCLEOTIDE SEQUENCE [LARGE SCALE GENOMIC DNA]</scope>
    <source>
        <tissue evidence="7">Whole body</tissue>
    </source>
</reference>
<gene>
    <name evidence="7" type="primary">qrsl1_2</name>
    <name evidence="5" type="synonym">GatA</name>
    <name evidence="7" type="ORF">B7P43_G09545</name>
</gene>
<name>A0A2J7QML5_9NEOP</name>
<keyword evidence="4 5" id="KW-0648">Protein biosynthesis</keyword>
<dbReference type="GO" id="GO:0030956">
    <property type="term" value="C:glutamyl-tRNA(Gln) amidotransferase complex"/>
    <property type="evidence" value="ECO:0007669"/>
    <property type="project" value="UniProtKB-UniRule"/>
</dbReference>
<dbReference type="GO" id="GO:0032543">
    <property type="term" value="P:mitochondrial translation"/>
    <property type="evidence" value="ECO:0007669"/>
    <property type="project" value="UniProtKB-UniRule"/>
</dbReference>
<protein>
    <recommendedName>
        <fullName evidence="5">Glutamyl-tRNA(Gln) amidotransferase subunit A, mitochondrial</fullName>
        <shortName evidence="5">Glu-AdT subunit A</shortName>
        <ecNumber evidence="5">6.3.5.7</ecNumber>
    </recommendedName>
</protein>
<keyword evidence="2 5" id="KW-0547">Nucleotide-binding</keyword>
<dbReference type="EMBL" id="NEVH01013204">
    <property type="protein sequence ID" value="PNF29831.1"/>
    <property type="molecule type" value="Genomic_DNA"/>
</dbReference>
<comment type="subunit">
    <text evidence="5">Subunit of the heterotrimeric GatCAB amidotransferase (AdT) complex, composed of A, B and C subunits.</text>
</comment>
<dbReference type="HAMAP" id="MF_00120">
    <property type="entry name" value="GatA"/>
    <property type="match status" value="1"/>
</dbReference>
<comment type="function">
    <text evidence="5">Allows the formation of correctly charged Gln-tRNA(Gln) through the transamidation of misacylated Glu-tRNA(Gln) in the mitochondria. The reaction takes place in the presence of glutamine and ATP through an activated gamma-phospho-Glu-tRNA(Gln).</text>
</comment>
<dbReference type="PANTHER" id="PTHR11895:SF7">
    <property type="entry name" value="GLUTAMYL-TRNA(GLN) AMIDOTRANSFERASE SUBUNIT A, MITOCHONDRIAL"/>
    <property type="match status" value="1"/>
</dbReference>
<dbReference type="STRING" id="105785.A0A2J7QML5"/>
<feature type="domain" description="Amidase" evidence="6">
    <location>
        <begin position="203"/>
        <end position="523"/>
    </location>
</feature>
<dbReference type="GO" id="GO:0016740">
    <property type="term" value="F:transferase activity"/>
    <property type="evidence" value="ECO:0007669"/>
    <property type="project" value="UniProtKB-KW"/>
</dbReference>
<evidence type="ECO:0000313" key="8">
    <source>
        <dbReference type="Proteomes" id="UP000235965"/>
    </source>
</evidence>
<feature type="active site" description="Acyl-ester intermediate" evidence="5">
    <location>
        <position position="231"/>
    </location>
</feature>
<dbReference type="Pfam" id="PF01425">
    <property type="entry name" value="Amidase"/>
    <property type="match status" value="2"/>
</dbReference>
<comment type="subcellular location">
    <subcellularLocation>
        <location evidence="5">Mitochondrion</location>
    </subcellularLocation>
</comment>
<organism evidence="7 8">
    <name type="scientific">Cryptotermes secundus</name>
    <dbReference type="NCBI Taxonomy" id="105785"/>
    <lineage>
        <taxon>Eukaryota</taxon>
        <taxon>Metazoa</taxon>
        <taxon>Ecdysozoa</taxon>
        <taxon>Arthropoda</taxon>
        <taxon>Hexapoda</taxon>
        <taxon>Insecta</taxon>
        <taxon>Pterygota</taxon>
        <taxon>Neoptera</taxon>
        <taxon>Polyneoptera</taxon>
        <taxon>Dictyoptera</taxon>
        <taxon>Blattodea</taxon>
        <taxon>Blattoidea</taxon>
        <taxon>Termitoidae</taxon>
        <taxon>Kalotermitidae</taxon>
        <taxon>Cryptotermitinae</taxon>
        <taxon>Cryptotermes</taxon>
    </lineage>
</organism>
<dbReference type="GO" id="GO:0005524">
    <property type="term" value="F:ATP binding"/>
    <property type="evidence" value="ECO:0007669"/>
    <property type="project" value="UniProtKB-KW"/>
</dbReference>
<dbReference type="GO" id="GO:0005739">
    <property type="term" value="C:mitochondrion"/>
    <property type="evidence" value="ECO:0007669"/>
    <property type="project" value="UniProtKB-SubCell"/>
</dbReference>
<dbReference type="InParanoid" id="A0A2J7QML5"/>
<feature type="active site" description="Charge relay system" evidence="5">
    <location>
        <position position="207"/>
    </location>
</feature>
<feature type="domain" description="Amidase" evidence="6">
    <location>
        <begin position="23"/>
        <end position="144"/>
    </location>
</feature>
<keyword evidence="3 5" id="KW-0067">ATP-binding</keyword>
<dbReference type="InterPro" id="IPR023631">
    <property type="entry name" value="Amidase_dom"/>
</dbReference>
<comment type="caution">
    <text evidence="7">The sequence shown here is derived from an EMBL/GenBank/DDBJ whole genome shotgun (WGS) entry which is preliminary data.</text>
</comment>
<keyword evidence="5" id="KW-0496">Mitochondrion</keyword>
<dbReference type="InterPro" id="IPR036928">
    <property type="entry name" value="AS_sf"/>
</dbReference>
<evidence type="ECO:0000259" key="6">
    <source>
        <dbReference type="Pfam" id="PF01425"/>
    </source>
</evidence>
<dbReference type="InterPro" id="IPR000120">
    <property type="entry name" value="Amidase"/>
</dbReference>
<evidence type="ECO:0000256" key="3">
    <source>
        <dbReference type="ARBA" id="ARBA00022840"/>
    </source>
</evidence>
<sequence length="542" mass="59082">MLSLSVRQISRKLQDGVIVPSDVCTACLYQAEKLKKLNIFVRLTKEVAEHQAKESDVRYTNGNVRSLLDGIPVAVKDNYCTRNIETTCSSRMLESFKPPYNATVVQKLQDAGAVLLGKCNMDEFAMGSGTVDSIHGPTKNIWQSGEKYTLLRNVGERATSVEQVQGCNSTHGSKMVYQELHHLSSHSNKEGSSSPSEEGDWFIAGGSSGGSAVAVASGAVFAALGSDTGGSTRNPAAYCGVVGLKPSYGLLSRHGLIPLVNSMDVPGILTRTVDDAATLLNILAGHDLLDSTTVQDSFIPLDLSQDIDISRIRIGIPKEYNCPGMSDEVMETWSGVADILERAGAEVVQVSMPHTPSSIACYSVLNQCEVASNMARYDGIEFGLRTAENRSTEELYASTRSQGFNETVRGRILAGNYFLLQRNYPHYFLQALKVRRLIAQDFTHAWSSGIDVLLTPTTLTDAPRYSQFISRDNREQCASQDYCTQPANMAGCPAVTLPIKLSKQGLPLSLQLMGQSYREDVLLAVAKWIETAVDFPRLQLET</sequence>
<keyword evidence="8" id="KW-1185">Reference proteome</keyword>
<dbReference type="InterPro" id="IPR004412">
    <property type="entry name" value="GatA"/>
</dbReference>
<evidence type="ECO:0000256" key="1">
    <source>
        <dbReference type="ARBA" id="ARBA00022598"/>
    </source>
</evidence>
<dbReference type="FunCoup" id="A0A2J7QML5">
    <property type="interactions" value="725"/>
</dbReference>
<keyword evidence="7" id="KW-0808">Transferase</keyword>